<dbReference type="InterPro" id="IPR000801">
    <property type="entry name" value="Esterase-like"/>
</dbReference>
<dbReference type="PANTHER" id="PTHR48098:SF1">
    <property type="entry name" value="DIACYLGLYCEROL ACYLTRANSFERASE_MYCOLYLTRANSFERASE AG85A"/>
    <property type="match status" value="1"/>
</dbReference>
<keyword evidence="2" id="KW-1185">Reference proteome</keyword>
<dbReference type="EMBL" id="QURH01000316">
    <property type="protein sequence ID" value="RFU39909.1"/>
    <property type="molecule type" value="Genomic_DNA"/>
</dbReference>
<dbReference type="Gene3D" id="3.40.50.1820">
    <property type="entry name" value="alpha/beta hydrolase"/>
    <property type="match status" value="1"/>
</dbReference>
<evidence type="ECO:0000313" key="2">
    <source>
        <dbReference type="Proteomes" id="UP000261811"/>
    </source>
</evidence>
<dbReference type="AlphaFoldDB" id="A0A372JJ09"/>
<dbReference type="InterPro" id="IPR050583">
    <property type="entry name" value="Mycobacterial_A85_antigen"/>
</dbReference>
<gene>
    <name evidence="1" type="ORF">DZF91_19650</name>
</gene>
<evidence type="ECO:0000313" key="1">
    <source>
        <dbReference type="EMBL" id="RFU39909.1"/>
    </source>
</evidence>
<dbReference type="OrthoDB" id="184858at2"/>
<dbReference type="Proteomes" id="UP000261811">
    <property type="component" value="Unassembled WGS sequence"/>
</dbReference>
<dbReference type="Pfam" id="PF00756">
    <property type="entry name" value="Esterase"/>
    <property type="match status" value="1"/>
</dbReference>
<dbReference type="PANTHER" id="PTHR48098">
    <property type="entry name" value="ENTEROCHELIN ESTERASE-RELATED"/>
    <property type="match status" value="1"/>
</dbReference>
<organism evidence="1 2">
    <name type="scientific">Actinomadura logoneensis</name>
    <dbReference type="NCBI Taxonomy" id="2293572"/>
    <lineage>
        <taxon>Bacteria</taxon>
        <taxon>Bacillati</taxon>
        <taxon>Actinomycetota</taxon>
        <taxon>Actinomycetes</taxon>
        <taxon>Streptosporangiales</taxon>
        <taxon>Thermomonosporaceae</taxon>
        <taxon>Actinomadura</taxon>
    </lineage>
</organism>
<comment type="caution">
    <text evidence="1">The sequence shown here is derived from an EMBL/GenBank/DDBJ whole genome shotgun (WGS) entry which is preliminary data.</text>
</comment>
<reference evidence="1 2" key="1">
    <citation type="submission" date="2018-08" db="EMBL/GenBank/DDBJ databases">
        <title>Actinomadura jelena sp. nov., a novel Actinomycete isolated from soil in Chad.</title>
        <authorList>
            <person name="Shi L."/>
        </authorList>
    </citation>
    <scope>NUCLEOTIDE SEQUENCE [LARGE SCALE GENOMIC DNA]</scope>
    <source>
        <strain evidence="1 2">NEAU-G17</strain>
    </source>
</reference>
<accession>A0A372JJ09</accession>
<proteinExistence type="predicted"/>
<name>A0A372JJ09_9ACTN</name>
<sequence>MEVLTERWWSPSIGREKSVTVVLPPGYSPSGRPFPVLYLLHGFGGNRTTWLRCGNLPALVDSGRLVLVLPESGRSWFINDARGRRYEDYLVGEVVGHVDARFNTVAERGGRGIGGFSMGGAAALFQALRHGGLFSVVCSSSGAFEAPFREGDPYAAHRGDPNLAMPTVRDHERVWGPVGGEVRRAYDPYRLIRERDTAYPLQVHLDIGLDDHPRMISMNRRTRDALAAGSVPHRYLERSGGHDWEFVDAGLPQMFAFARSHLRNG</sequence>
<protein>
    <submittedName>
        <fullName evidence="1">Esterase</fullName>
    </submittedName>
</protein>
<dbReference type="RefSeq" id="WP_117358919.1">
    <property type="nucleotide sequence ID" value="NZ_QURH01000316.1"/>
</dbReference>
<dbReference type="InterPro" id="IPR029058">
    <property type="entry name" value="AB_hydrolase_fold"/>
</dbReference>
<dbReference type="GO" id="GO:0016747">
    <property type="term" value="F:acyltransferase activity, transferring groups other than amino-acyl groups"/>
    <property type="evidence" value="ECO:0007669"/>
    <property type="project" value="TreeGrafter"/>
</dbReference>
<dbReference type="SUPFAM" id="SSF53474">
    <property type="entry name" value="alpha/beta-Hydrolases"/>
    <property type="match status" value="1"/>
</dbReference>